<dbReference type="GO" id="GO:0032259">
    <property type="term" value="P:methylation"/>
    <property type="evidence" value="ECO:0007669"/>
    <property type="project" value="UniProtKB-KW"/>
</dbReference>
<evidence type="ECO:0000313" key="5">
    <source>
        <dbReference type="Proteomes" id="UP000247810"/>
    </source>
</evidence>
<evidence type="ECO:0000256" key="2">
    <source>
        <dbReference type="ARBA" id="ARBA00022603"/>
    </source>
</evidence>
<keyword evidence="2" id="KW-0489">Methyltransferase</keyword>
<dbReference type="Gene3D" id="3.40.50.150">
    <property type="entry name" value="Vaccinia Virus protein VP39"/>
    <property type="match status" value="1"/>
</dbReference>
<dbReference type="PANTHER" id="PTHR12176">
    <property type="entry name" value="SAM-DEPENDENT METHYLTRANSFERASE SUPERFAMILY PROTEIN"/>
    <property type="match status" value="1"/>
</dbReference>
<accession>A0A319DJ88</accession>
<keyword evidence="3" id="KW-0808">Transferase</keyword>
<dbReference type="VEuPathDB" id="FungiDB:BO71DRAFT_346766"/>
<evidence type="ECO:0000256" key="1">
    <source>
        <dbReference type="ARBA" id="ARBA00008361"/>
    </source>
</evidence>
<gene>
    <name evidence="4" type="ORF">BO71DRAFT_346766</name>
</gene>
<dbReference type="SUPFAM" id="SSF53335">
    <property type="entry name" value="S-adenosyl-L-methionine-dependent methyltransferases"/>
    <property type="match status" value="1"/>
</dbReference>
<evidence type="ECO:0000256" key="3">
    <source>
        <dbReference type="ARBA" id="ARBA00022679"/>
    </source>
</evidence>
<dbReference type="FunFam" id="3.40.50.150:FF:000626">
    <property type="entry name" value="Uncharacterized protein"/>
    <property type="match status" value="1"/>
</dbReference>
<sequence>MATPPQTRTHTKLVGTPDYDDPAFWDTKFATGRDVGEWLNSGETLLDAVLSYLEGRPAIDAAATPRVLHLGPGISKLGAKLCDEFVKRSWTGDGIVNVDFSAEAIRIGQEIECAKEPSHAMHWLQADLRSWADISRLYSFAPFDVILDKSTSDAIATSTPLTFPPSSDAAVICPTVQEVADKSGEVTISPVEVLALHLAPLTRKGALWATLSYSTMRFDNLSHLAQYWTVVSRTPLKAPQGETSSFAYAPEVFHWIYILRRK</sequence>
<reference evidence="4 5" key="1">
    <citation type="submission" date="2018-02" db="EMBL/GenBank/DDBJ databases">
        <title>The genomes of Aspergillus section Nigri reveals drivers in fungal speciation.</title>
        <authorList>
            <consortium name="DOE Joint Genome Institute"/>
            <person name="Vesth T.C."/>
            <person name="Nybo J."/>
            <person name="Theobald S."/>
            <person name="Brandl J."/>
            <person name="Frisvad J.C."/>
            <person name="Nielsen K.F."/>
            <person name="Lyhne E.K."/>
            <person name="Kogle M.E."/>
            <person name="Kuo A."/>
            <person name="Riley R."/>
            <person name="Clum A."/>
            <person name="Nolan M."/>
            <person name="Lipzen A."/>
            <person name="Salamov A."/>
            <person name="Henrissat B."/>
            <person name="Wiebenga A."/>
            <person name="De vries R.P."/>
            <person name="Grigoriev I.V."/>
            <person name="Mortensen U.H."/>
            <person name="Andersen M.R."/>
            <person name="Baker S.E."/>
        </authorList>
    </citation>
    <scope>NUCLEOTIDE SEQUENCE [LARGE SCALE GENOMIC DNA]</scope>
    <source>
        <strain evidence="4 5">CBS 707.79</strain>
    </source>
</reference>
<comment type="similarity">
    <text evidence="1">Belongs to the methyltransferase superfamily.</text>
</comment>
<dbReference type="PANTHER" id="PTHR12176:SF84">
    <property type="entry name" value="METHYLTRANSFERASE DOMAIN-CONTAINING PROTEIN"/>
    <property type="match status" value="1"/>
</dbReference>
<dbReference type="InterPro" id="IPR051419">
    <property type="entry name" value="Lys/N-term_MeTrsfase_sf"/>
</dbReference>
<dbReference type="InterPro" id="IPR029063">
    <property type="entry name" value="SAM-dependent_MTases_sf"/>
</dbReference>
<dbReference type="OrthoDB" id="411785at2759"/>
<keyword evidence="5" id="KW-1185">Reference proteome</keyword>
<protein>
    <submittedName>
        <fullName evidence="4">Uncharacterized protein</fullName>
    </submittedName>
</protein>
<dbReference type="Proteomes" id="UP000247810">
    <property type="component" value="Unassembled WGS sequence"/>
</dbReference>
<dbReference type="GO" id="GO:0008168">
    <property type="term" value="F:methyltransferase activity"/>
    <property type="evidence" value="ECO:0007669"/>
    <property type="project" value="UniProtKB-KW"/>
</dbReference>
<dbReference type="AlphaFoldDB" id="A0A319DJ88"/>
<organism evidence="4 5">
    <name type="scientific">Aspergillus ellipticus CBS 707.79</name>
    <dbReference type="NCBI Taxonomy" id="1448320"/>
    <lineage>
        <taxon>Eukaryota</taxon>
        <taxon>Fungi</taxon>
        <taxon>Dikarya</taxon>
        <taxon>Ascomycota</taxon>
        <taxon>Pezizomycotina</taxon>
        <taxon>Eurotiomycetes</taxon>
        <taxon>Eurotiomycetidae</taxon>
        <taxon>Eurotiales</taxon>
        <taxon>Aspergillaceae</taxon>
        <taxon>Aspergillus</taxon>
        <taxon>Aspergillus subgen. Circumdati</taxon>
    </lineage>
</organism>
<proteinExistence type="inferred from homology"/>
<dbReference type="EMBL" id="KZ825822">
    <property type="protein sequence ID" value="PYH97620.1"/>
    <property type="molecule type" value="Genomic_DNA"/>
</dbReference>
<evidence type="ECO:0000313" key="4">
    <source>
        <dbReference type="EMBL" id="PYH97620.1"/>
    </source>
</evidence>
<dbReference type="STRING" id="1448320.A0A319DJ88"/>
<name>A0A319DJ88_9EURO</name>